<dbReference type="Pfam" id="PF00581">
    <property type="entry name" value="Rhodanese"/>
    <property type="match status" value="1"/>
</dbReference>
<dbReference type="InterPro" id="IPR044684">
    <property type="entry name" value="STR17/STR18/HARC1-like"/>
</dbReference>
<dbReference type="GO" id="GO:0003824">
    <property type="term" value="F:catalytic activity"/>
    <property type="evidence" value="ECO:0007669"/>
    <property type="project" value="InterPro"/>
</dbReference>
<dbReference type="PANTHER" id="PTHR44542">
    <property type="entry name" value="THIOSULFATE SULFURTRANSFERASE 18"/>
    <property type="match status" value="1"/>
</dbReference>
<dbReference type="PROSITE" id="PS50206">
    <property type="entry name" value="RHODANESE_3"/>
    <property type="match status" value="1"/>
</dbReference>
<gene>
    <name evidence="2" type="ORF">AYBTSS11_LOCUS10785</name>
</gene>
<dbReference type="Gene3D" id="3.40.250.10">
    <property type="entry name" value="Rhodanese-like domain"/>
    <property type="match status" value="1"/>
</dbReference>
<keyword evidence="3" id="KW-1185">Reference proteome</keyword>
<proteinExistence type="predicted"/>
<organism evidence="2 3">
    <name type="scientific">Sphenostylis stenocarpa</name>
    <dbReference type="NCBI Taxonomy" id="92480"/>
    <lineage>
        <taxon>Eukaryota</taxon>
        <taxon>Viridiplantae</taxon>
        <taxon>Streptophyta</taxon>
        <taxon>Embryophyta</taxon>
        <taxon>Tracheophyta</taxon>
        <taxon>Spermatophyta</taxon>
        <taxon>Magnoliopsida</taxon>
        <taxon>eudicotyledons</taxon>
        <taxon>Gunneridae</taxon>
        <taxon>Pentapetalae</taxon>
        <taxon>rosids</taxon>
        <taxon>fabids</taxon>
        <taxon>Fabales</taxon>
        <taxon>Fabaceae</taxon>
        <taxon>Papilionoideae</taxon>
        <taxon>50 kb inversion clade</taxon>
        <taxon>NPAAA clade</taxon>
        <taxon>indigoferoid/millettioid clade</taxon>
        <taxon>Phaseoleae</taxon>
        <taxon>Sphenostylis</taxon>
    </lineage>
</organism>
<dbReference type="Gramene" id="rna-AYBTSS11_LOCUS10785">
    <property type="protein sequence ID" value="CAJ1942335.1"/>
    <property type="gene ID" value="gene-AYBTSS11_LOCUS10785"/>
</dbReference>
<dbReference type="SUPFAM" id="SSF52821">
    <property type="entry name" value="Rhodanese/Cell cycle control phosphatase"/>
    <property type="match status" value="1"/>
</dbReference>
<dbReference type="EMBL" id="OY731400">
    <property type="protein sequence ID" value="CAJ1942335.1"/>
    <property type="molecule type" value="Genomic_DNA"/>
</dbReference>
<dbReference type="FunFam" id="3.40.250.10:FF:000062">
    <property type="entry name" value="Thiosulfate sulfurtransferase 16, chloroplastic"/>
    <property type="match status" value="1"/>
</dbReference>
<feature type="domain" description="Rhodanese" evidence="1">
    <location>
        <begin position="29"/>
        <end position="127"/>
    </location>
</feature>
<evidence type="ECO:0000313" key="3">
    <source>
        <dbReference type="Proteomes" id="UP001189624"/>
    </source>
</evidence>
<dbReference type="InterPro" id="IPR036873">
    <property type="entry name" value="Rhodanese-like_dom_sf"/>
</dbReference>
<accession>A0AA86S5G6</accession>
<dbReference type="PANTHER" id="PTHR44542:SF12">
    <property type="entry name" value="THIOSULFATE SULFURTRANSFERASE 18"/>
    <property type="match status" value="1"/>
</dbReference>
<evidence type="ECO:0000259" key="1">
    <source>
        <dbReference type="PROSITE" id="PS50206"/>
    </source>
</evidence>
<evidence type="ECO:0000313" key="2">
    <source>
        <dbReference type="EMBL" id="CAJ1942335.1"/>
    </source>
</evidence>
<reference evidence="2" key="1">
    <citation type="submission" date="2023-10" db="EMBL/GenBank/DDBJ databases">
        <authorList>
            <person name="Domelevo Entfellner J.-B."/>
        </authorList>
    </citation>
    <scope>NUCLEOTIDE SEQUENCE</scope>
</reference>
<dbReference type="Proteomes" id="UP001189624">
    <property type="component" value="Chromosome 3"/>
</dbReference>
<sequence length="154" mass="16774">MGSIGIERSGSEVVTIDVHAAKGLIQTSHVYLDVRTVEEFQKGHVDAAKVINIPYMFNTPEGRVKNPEFLKEVSSACKKEDHIIVGCQSGVRSVYATTDLLTEGFKDVSNMGGGYLAWVKNEFAVKTLLDLVKDEVPVKAPVDLVKDEVAVKAP</sequence>
<name>A0AA86S5G6_9FABA</name>
<dbReference type="AlphaFoldDB" id="A0AA86S5G6"/>
<dbReference type="SMART" id="SM00450">
    <property type="entry name" value="RHOD"/>
    <property type="match status" value="1"/>
</dbReference>
<protein>
    <recommendedName>
        <fullName evidence="1">Rhodanese domain-containing protein</fullName>
    </recommendedName>
</protein>
<dbReference type="CDD" id="cd00158">
    <property type="entry name" value="RHOD"/>
    <property type="match status" value="1"/>
</dbReference>
<dbReference type="InterPro" id="IPR001763">
    <property type="entry name" value="Rhodanese-like_dom"/>
</dbReference>